<proteinExistence type="predicted"/>
<accession>A0AAW3IA25</accession>
<protein>
    <recommendedName>
        <fullName evidence="3">Transcriptional regulator</fullName>
    </recommendedName>
</protein>
<gene>
    <name evidence="1" type="ORF">AFM18_08410</name>
</gene>
<dbReference type="AlphaFoldDB" id="A0AAW3IA25"/>
<reference evidence="1 2" key="1">
    <citation type="submission" date="2015-07" db="EMBL/GenBank/DDBJ databases">
        <title>Draft genome of Achromobacter spanius.</title>
        <authorList>
            <person name="Wang X."/>
        </authorList>
    </citation>
    <scope>NUCLEOTIDE SEQUENCE [LARGE SCALE GENOMIC DNA]</scope>
    <source>
        <strain evidence="1 2">CGMCC9173</strain>
    </source>
</reference>
<evidence type="ECO:0000313" key="2">
    <source>
        <dbReference type="Proteomes" id="UP000037511"/>
    </source>
</evidence>
<dbReference type="RefSeq" id="WP_050446342.1">
    <property type="nucleotide sequence ID" value="NZ_LGVG01000008.1"/>
</dbReference>
<dbReference type="Proteomes" id="UP000037511">
    <property type="component" value="Unassembled WGS sequence"/>
</dbReference>
<sequence>MRREKVEIQRGMPVLTTTEVGERLGLKPSVDSLLALGIQPVQRTLLGVYWALSDMPAIRNAVAARVLQVQPDEVSR</sequence>
<evidence type="ECO:0000313" key="1">
    <source>
        <dbReference type="EMBL" id="KNE28178.1"/>
    </source>
</evidence>
<organism evidence="1 2">
    <name type="scientific">Achromobacter spanius</name>
    <dbReference type="NCBI Taxonomy" id="217203"/>
    <lineage>
        <taxon>Bacteria</taxon>
        <taxon>Pseudomonadati</taxon>
        <taxon>Pseudomonadota</taxon>
        <taxon>Betaproteobacteria</taxon>
        <taxon>Burkholderiales</taxon>
        <taxon>Alcaligenaceae</taxon>
        <taxon>Achromobacter</taxon>
    </lineage>
</organism>
<name>A0AAW3IA25_9BURK</name>
<dbReference type="EMBL" id="LGVG01000008">
    <property type="protein sequence ID" value="KNE28178.1"/>
    <property type="molecule type" value="Genomic_DNA"/>
</dbReference>
<comment type="caution">
    <text evidence="1">The sequence shown here is derived from an EMBL/GenBank/DDBJ whole genome shotgun (WGS) entry which is preliminary data.</text>
</comment>
<evidence type="ECO:0008006" key="3">
    <source>
        <dbReference type="Google" id="ProtNLM"/>
    </source>
</evidence>